<dbReference type="RefSeq" id="WP_092942791.1">
    <property type="nucleotide sequence ID" value="NZ_FONX01000040.1"/>
</dbReference>
<protein>
    <submittedName>
        <fullName evidence="1">Uncharacterized protein</fullName>
    </submittedName>
</protein>
<reference evidence="2" key="1">
    <citation type="submission" date="2016-10" db="EMBL/GenBank/DDBJ databases">
        <authorList>
            <person name="Varghese N."/>
            <person name="Submissions S."/>
        </authorList>
    </citation>
    <scope>NUCLEOTIDE SEQUENCE [LARGE SCALE GENOMIC DNA]</scope>
    <source>
        <strain evidence="2">DSM 27981</strain>
    </source>
</reference>
<proteinExistence type="predicted"/>
<sequence>MPIRIIESDTAVSIPAFTNTNPLVIDFFSGLPESQRDAALERALAIGVMALRHDKIAAFLASTESELGVHLEALKSLFVTNQMRRQSAPVKGEEGETSVANAMVTFTEVRQIKDEVQLVGRTAGAIKGNKTGDIVVTVGDGEDAPVIVVECKLDKSIRLGNPAADGLTRGKSDTAWSQLIEAKANRQADEAIMVFSADSADRTIGAFTDSVRYIDGVGFIALVDIVRGDFRSLLIAYELAREKVLAKRKVPIDSEVLNTLVSKLCADLQLASQIKQHLESAASSLAAAGEQVDRALGAATATRDALLKYLQQGRLDNSQLLKLLVPHKALP</sequence>
<accession>A0A1I2HV87</accession>
<organism evidence="1 2">
    <name type="scientific">Paracidovorax wautersii</name>
    <dbReference type="NCBI Taxonomy" id="1177982"/>
    <lineage>
        <taxon>Bacteria</taxon>
        <taxon>Pseudomonadati</taxon>
        <taxon>Pseudomonadota</taxon>
        <taxon>Betaproteobacteria</taxon>
        <taxon>Burkholderiales</taxon>
        <taxon>Comamonadaceae</taxon>
        <taxon>Paracidovorax</taxon>
    </lineage>
</organism>
<dbReference type="AlphaFoldDB" id="A0A1I2HV87"/>
<dbReference type="EMBL" id="FONX01000040">
    <property type="protein sequence ID" value="SFF34065.1"/>
    <property type="molecule type" value="Genomic_DNA"/>
</dbReference>
<name>A0A1I2HV87_9BURK</name>
<gene>
    <name evidence="1" type="ORF">SAMN04489711_1401</name>
</gene>
<dbReference type="OrthoDB" id="7800977at2"/>
<evidence type="ECO:0000313" key="2">
    <source>
        <dbReference type="Proteomes" id="UP000199119"/>
    </source>
</evidence>
<dbReference type="Proteomes" id="UP000199119">
    <property type="component" value="Unassembled WGS sequence"/>
</dbReference>
<evidence type="ECO:0000313" key="1">
    <source>
        <dbReference type="EMBL" id="SFF34065.1"/>
    </source>
</evidence>
<keyword evidence="2" id="KW-1185">Reference proteome</keyword>